<keyword evidence="6" id="KW-0325">Glycoprotein</keyword>
<evidence type="ECO:0000256" key="2">
    <source>
        <dbReference type="ARBA" id="ARBA00011016"/>
    </source>
</evidence>
<reference evidence="7" key="1">
    <citation type="submission" date="2020-08" db="EMBL/GenBank/DDBJ databases">
        <title>Chromosome-level assembly of Southern catfish (Silurus meridionalis) provides insights into visual adaptation to the nocturnal and benthic lifestyles.</title>
        <authorList>
            <person name="Zhang Y."/>
            <person name="Wang D."/>
            <person name="Peng Z."/>
        </authorList>
    </citation>
    <scope>NUCLEOTIDE SEQUENCE</scope>
    <source>
        <strain evidence="7">SWU-2019-XX</strain>
        <tissue evidence="7">Muscle</tissue>
    </source>
</reference>
<evidence type="ECO:0000256" key="1">
    <source>
        <dbReference type="ARBA" id="ARBA00004370"/>
    </source>
</evidence>
<dbReference type="InterPro" id="IPR010335">
    <property type="entry name" value="Mesothelin"/>
</dbReference>
<comment type="subcellular location">
    <subcellularLocation>
        <location evidence="1">Membrane</location>
    </subcellularLocation>
</comment>
<evidence type="ECO:0000256" key="6">
    <source>
        <dbReference type="ARBA" id="ARBA00023180"/>
    </source>
</evidence>
<keyword evidence="3" id="KW-0732">Signal</keyword>
<organism evidence="7 8">
    <name type="scientific">Silurus meridionalis</name>
    <name type="common">Southern catfish</name>
    <name type="synonym">Silurus soldatovi meridionalis</name>
    <dbReference type="NCBI Taxonomy" id="175797"/>
    <lineage>
        <taxon>Eukaryota</taxon>
        <taxon>Metazoa</taxon>
        <taxon>Chordata</taxon>
        <taxon>Craniata</taxon>
        <taxon>Vertebrata</taxon>
        <taxon>Euteleostomi</taxon>
        <taxon>Actinopterygii</taxon>
        <taxon>Neopterygii</taxon>
        <taxon>Teleostei</taxon>
        <taxon>Ostariophysi</taxon>
        <taxon>Siluriformes</taxon>
        <taxon>Siluridae</taxon>
        <taxon>Silurus</taxon>
    </lineage>
</organism>
<dbReference type="EMBL" id="JABFDY010000024">
    <property type="protein sequence ID" value="KAF7689161.1"/>
    <property type="molecule type" value="Genomic_DNA"/>
</dbReference>
<dbReference type="GO" id="GO:0016020">
    <property type="term" value="C:membrane"/>
    <property type="evidence" value="ECO:0007669"/>
    <property type="project" value="UniProtKB-SubCell"/>
</dbReference>
<keyword evidence="8" id="KW-1185">Reference proteome</keyword>
<evidence type="ECO:0000256" key="5">
    <source>
        <dbReference type="ARBA" id="ARBA00023136"/>
    </source>
</evidence>
<proteinExistence type="inferred from homology"/>
<keyword evidence="5" id="KW-0472">Membrane</keyword>
<dbReference type="PANTHER" id="PTHR23412">
    <property type="entry name" value="STEREOCILIN RELATED"/>
    <property type="match status" value="1"/>
</dbReference>
<dbReference type="Proteomes" id="UP000606274">
    <property type="component" value="Unassembled WGS sequence"/>
</dbReference>
<keyword evidence="4" id="KW-0130">Cell adhesion</keyword>
<comment type="caution">
    <text evidence="7">The sequence shown here is derived from an EMBL/GenBank/DDBJ whole genome shotgun (WGS) entry which is preliminary data.</text>
</comment>
<sequence length="2458" mass="270941">MVVMIVFPKHQREAVQPVWAESVCQVTEIVVVKTHTGTQSGRWRISLTDLHVLHLTMKKLLIFLLLFSGVLSFGTLCRALNDLTQPECTATNDSTSDFLMCVGFSSDPVAEEQQIHNLKGLIDALLDVFVLMNSGLGGVPLLNVSAGWSFNATALLQDNDIITAWLQIRMTPLLSSISQNFLTCLGYNNFSCQTYQTVVQELSQQFSSLDAQRQQWIYSYFMQPFLSKNTPTGCVIPGDTTQDWVTKNFGSFSVLAQIRDFSSINGFFNGLDVLHLLTPEQKAELMLYPETASLNQESLSVVLGSLLSSVTPSGGAVNSLNGTMQGTGLSVYSPSPQDPLRQTVNDIMTAFRPVGSFVREFVFLTHQQDLSSMRSATLIQAMLGWTLAELAAPYKNTSSNQQLEQTMFNASDVNSWFTHVVVPVLNRYLTSDIPDDLAAVFHNVFYMQNPVYETQDTCSVSLDGACAVANVMEHVAKVLQCAGSTNLTLTQETVTSLTLHLSSSLNRLLNQIANTNFSAEDSPFRDVLDRIHNPTHTDLRDKSFITMWFHIKLKPLLPSVTPDYLLCLSAKPFSCQTFQTLVWEMSNNMFLMPVNGTQVVYENFIIPFLLHQNSTGGCMSNSSLEWIQMNLGGFSQFATVQEMYLLNPEFDALEAFSTLTLKQVSEIIVEDLPQLPAKKQLIDITFSNMLTSLTMRQNLPQLIFLISEMDTINNCLIYQEMFSWLHFASLFANKEEEAVILISIDNLMKTTPSDCRSYSGTCNTTAINGSAVCDGVNSDALLDYLKTPHNGSQLCSFNITQYACAQVTDISAEDLVTLLSCYLYGNEVVSKETWKIFLMEVSPTLGPALDLFTNKTVPFSPPLVVDLLDVIADVILNTFSPNSFTNDSLIQLWFGNRLRPFLPYTSSNFLTCISKFNFSCETYQSIVQILSQQFNAMSNETQMSVYVYFIHTFLSNNNTAGCNTGGQSSDWLKLNVGPFAEFATITELQNLNPAFSVMDVLDSLTVTQLVEVCTSPGLITSAAQVVQVLDNVPDPELIMFFSKLSSTVTVGAMPLPTVVSKALLEQVFERVNLGDPNVPDPAVEQWINVGIKPFISNIQISQIPLYFNILTNHSCIISHQGVMVLNSAHSSFNSDTLQAIYNQLIIFLSGPELMKCYTYQSFYAFLKSYFIGFQFPSLSTFLSLIPPGRMAELLNSMSPAELSELLHNIGTVEDQNKLCELFNIYNQTENYLQSVTDLSAETLATVLSCYLYGNDTISNKTWKIFLTGVSLVLGPALDLFPNKTTPLSLPLVVDMLDVIGDVTFSSFSSSSFTNHSLIQLCVMVLNSAHSSFNSDTLQAIYNQLIIFLSGPELIKCYTNQSFYAFLKSYFRGFQFPSLSTFLSLIPPGRKAEFLNSMSPAELSDLLNNSSTVDQNQLCELFNNYKQTENYLQSEPVLSPALAGQTLTCVWPQAIYASSQTDINRWFNVTLVQYLPYLSSQMISSTQMGGVSCMAFSKFVFLLGNYNFSTAGFTKKDVYTTIQSYLTTENAPKCYDPTDPTLNSTAWFYQYIGAFITFITVEDLQQFGGLKLEQFTSNAQNLELFSKYNVSQDVITLYTDMLFAVDQRISIKLLPLQLWCSAPASAFSNLSQSDAVSIIKSLQYQCTDIDPTVSAALASDVNILTSDGILALGNSITGLSVGQITDSRPSVLLSTLTFLSSVVGWSESQAMAIVQSLLSSGLFKITSVESLQLLGSLLIGVPSTLFNSISASSLLTALQSQTFLNNIVSTSITTQQIIVSQVISVNSNPDIVVQNVPDNMAQLIPRSSLLFLSQQMATTLNQKQWTSNQAMLFFDTVAEQFNNADNISFQVLQGFTCTRVQSFNTLKVKNLIRGCRRRGNNKVTLQESQLTCMNNYIRSETVTAFTDYPADMLLYYNLSQVQPSICRSYYSALSEADFSLFSATLAYRRDDLFRNARQCLGVSGLSVSQSQLDVMGQMVCVFNSSYILNSDPYVLEKLKLCSTLTAGQSSSVETVLLRGNTVYGAPASWNQTTLTSLGVLPLYLTSNFWSYFTKKEKVEFLRVFVPGMKQRGMSRQSISTLISQAGKASITRSSSLLRLRRDTACTVGEITQVQASDASFPFGYDVNQFDACLSVQTLKDNLAAITDKATGSDFQTVILKKLNQAYPAGISDEVLQVLGPASRAASISDISKWNVTSIMTLAALMRSYDGAWSSEQVRALVSMYVTGNRTLGYLELNALGGTNLCALDINLLKNIKSISLQLANPLSVSNCSLEKKQVLFSIAQSAFSEQTLNKSTRATSTISTNTYQLIQSYLSGADISYVRALSLSNISMELLTFITLDQNVINNLTVSEVQGLLGTNLPDLKTYENNQVVHSWITQQLQSDLDTLGIGLTGGRALTPVTANANTNTTASANTTGIANATTIKPTSAGSGISASSGLQKLLLLFLLGVTMTTLQLLH</sequence>
<evidence type="ECO:0000256" key="4">
    <source>
        <dbReference type="ARBA" id="ARBA00022889"/>
    </source>
</evidence>
<gene>
    <name evidence="7" type="ORF">HF521_012514</name>
</gene>
<comment type="similarity">
    <text evidence="2">Belongs to the mesothelin family.</text>
</comment>
<dbReference type="InterPro" id="IPR026664">
    <property type="entry name" value="Stereocilin-rel"/>
</dbReference>
<protein>
    <submittedName>
        <fullName evidence="7">Uncharacterized protein</fullName>
    </submittedName>
</protein>
<evidence type="ECO:0000256" key="3">
    <source>
        <dbReference type="ARBA" id="ARBA00022729"/>
    </source>
</evidence>
<name>A0A8T0ACS6_SILME</name>
<dbReference type="GO" id="GO:0009986">
    <property type="term" value="C:cell surface"/>
    <property type="evidence" value="ECO:0007669"/>
    <property type="project" value="TreeGrafter"/>
</dbReference>
<dbReference type="Pfam" id="PF06060">
    <property type="entry name" value="Mesothelin"/>
    <property type="match status" value="1"/>
</dbReference>
<accession>A0A8T0ACS6</accession>
<evidence type="ECO:0000313" key="8">
    <source>
        <dbReference type="Proteomes" id="UP000606274"/>
    </source>
</evidence>
<dbReference type="PANTHER" id="PTHR23412:SF6">
    <property type="entry name" value="MESOTHELIN"/>
    <property type="match status" value="1"/>
</dbReference>
<dbReference type="GO" id="GO:0007160">
    <property type="term" value="P:cell-matrix adhesion"/>
    <property type="evidence" value="ECO:0007669"/>
    <property type="project" value="TreeGrafter"/>
</dbReference>
<evidence type="ECO:0000313" key="7">
    <source>
        <dbReference type="EMBL" id="KAF7689161.1"/>
    </source>
</evidence>